<comment type="caution">
    <text evidence="8">The sequence shown here is derived from an EMBL/GenBank/DDBJ whole genome shotgun (WGS) entry which is preliminary data.</text>
</comment>
<gene>
    <name evidence="8" type="ORF">MLD63_05520</name>
</gene>
<evidence type="ECO:0000256" key="3">
    <source>
        <dbReference type="ARBA" id="ARBA00022448"/>
    </source>
</evidence>
<dbReference type="PANTHER" id="PTHR30469">
    <property type="entry name" value="MULTIDRUG RESISTANCE PROTEIN MDTA"/>
    <property type="match status" value="1"/>
</dbReference>
<evidence type="ECO:0000313" key="8">
    <source>
        <dbReference type="EMBL" id="MCQ0969885.1"/>
    </source>
</evidence>
<keyword evidence="3" id="KW-0813">Transport</keyword>
<dbReference type="Proteomes" id="UP001203945">
    <property type="component" value="Unassembled WGS sequence"/>
</dbReference>
<comment type="similarity">
    <text evidence="2">Belongs to the membrane fusion protein (MFP) (TC 8.A.1) family.</text>
</comment>
<dbReference type="EMBL" id="JAKZEU010000002">
    <property type="protein sequence ID" value="MCQ0969885.1"/>
    <property type="molecule type" value="Genomic_DNA"/>
</dbReference>
<evidence type="ECO:0000256" key="1">
    <source>
        <dbReference type="ARBA" id="ARBA00004196"/>
    </source>
</evidence>
<organism evidence="8 9">
    <name type="scientific">Paracoccus albicereus</name>
    <dbReference type="NCBI Taxonomy" id="2922394"/>
    <lineage>
        <taxon>Bacteria</taxon>
        <taxon>Pseudomonadati</taxon>
        <taxon>Pseudomonadota</taxon>
        <taxon>Alphaproteobacteria</taxon>
        <taxon>Rhodobacterales</taxon>
        <taxon>Paracoccaceae</taxon>
        <taxon>Paracoccus</taxon>
    </lineage>
</organism>
<evidence type="ECO:0000256" key="2">
    <source>
        <dbReference type="ARBA" id="ARBA00009477"/>
    </source>
</evidence>
<dbReference type="InterPro" id="IPR058627">
    <property type="entry name" value="MdtA-like_C"/>
</dbReference>
<name>A0ABT1MNM2_9RHOB</name>
<dbReference type="SUPFAM" id="SSF111369">
    <property type="entry name" value="HlyD-like secretion proteins"/>
    <property type="match status" value="1"/>
</dbReference>
<evidence type="ECO:0000256" key="4">
    <source>
        <dbReference type="SAM" id="MobiDB-lite"/>
    </source>
</evidence>
<proteinExistence type="inferred from homology"/>
<accession>A0ABT1MNM2</accession>
<evidence type="ECO:0000259" key="6">
    <source>
        <dbReference type="Pfam" id="PF25954"/>
    </source>
</evidence>
<evidence type="ECO:0000259" key="7">
    <source>
        <dbReference type="Pfam" id="PF25967"/>
    </source>
</evidence>
<dbReference type="InterPro" id="IPR006143">
    <property type="entry name" value="RND_pump_MFP"/>
</dbReference>
<dbReference type="Gene3D" id="1.10.287.470">
    <property type="entry name" value="Helix hairpin bin"/>
    <property type="match status" value="1"/>
</dbReference>
<dbReference type="Gene3D" id="2.40.50.100">
    <property type="match status" value="1"/>
</dbReference>
<comment type="subcellular location">
    <subcellularLocation>
        <location evidence="1">Cell envelope</location>
    </subcellularLocation>
</comment>
<dbReference type="InterPro" id="IPR058792">
    <property type="entry name" value="Beta-barrel_RND_2"/>
</dbReference>
<dbReference type="Pfam" id="PF25967">
    <property type="entry name" value="RND-MFP_C"/>
    <property type="match status" value="1"/>
</dbReference>
<sequence>MIKRLIIAVVLLVLVVGGLVGFNLFRDKMIADVFANMPVQPSAVSTVTVEPTEWQPGIEAIGTVNAAQGVDLAVESAGIVREINFRSNQRVEQGDVLLQLDDTAQQADVAAARTQFELERSNLDRTTALRDRGVTASSSLENSEAAARAAEAQLARAEAVLDQRQLVAPFSGTVGIARIDLGQYVSPGTPIATLQDLDNMRVDFSLPEQRLNELEIGQTITVRAEGLNEGLTGEITGIDPRVDAASRMVSLQGEIGNADGRLTPGQFVRIEVQLPVEENVIAVPQTALITSLYGDHVYVARPSEDDPEQMVAAQIFVEAGRRHEGAVEIRKGLEAGARVITAGQNRLTNGGPVVIDDSVQPGDEPAAGDTPATEATTTEAAEPEGQAVPEAAAEETTAQGGEETAGAAEAGTPDTTSASSQP</sequence>
<dbReference type="Pfam" id="PF25954">
    <property type="entry name" value="Beta-barrel_RND_2"/>
    <property type="match status" value="1"/>
</dbReference>
<dbReference type="Gene3D" id="2.40.420.20">
    <property type="match status" value="1"/>
</dbReference>
<keyword evidence="9" id="KW-1185">Reference proteome</keyword>
<feature type="domain" description="Multidrug resistance protein MdtA-like barrel-sandwich hybrid" evidence="5">
    <location>
        <begin position="76"/>
        <end position="190"/>
    </location>
</feature>
<feature type="compositionally biased region" description="Low complexity" evidence="4">
    <location>
        <begin position="364"/>
        <end position="412"/>
    </location>
</feature>
<protein>
    <submittedName>
        <fullName evidence="8">Efflux RND transporter periplasmic adaptor subunit</fullName>
    </submittedName>
</protein>
<evidence type="ECO:0000313" key="9">
    <source>
        <dbReference type="Proteomes" id="UP001203945"/>
    </source>
</evidence>
<dbReference type="RefSeq" id="WP_255328895.1">
    <property type="nucleotide sequence ID" value="NZ_JAKZEU010000002.1"/>
</dbReference>
<feature type="region of interest" description="Disordered" evidence="4">
    <location>
        <begin position="347"/>
        <end position="422"/>
    </location>
</feature>
<feature type="compositionally biased region" description="Polar residues" evidence="4">
    <location>
        <begin position="413"/>
        <end position="422"/>
    </location>
</feature>
<feature type="domain" description="Multidrug resistance protein MdtA-like C-terminal permuted SH3" evidence="7">
    <location>
        <begin position="279"/>
        <end position="344"/>
    </location>
</feature>
<dbReference type="Pfam" id="PF25917">
    <property type="entry name" value="BSH_RND"/>
    <property type="match status" value="1"/>
</dbReference>
<reference evidence="8 9" key="1">
    <citation type="submission" date="2022-03" db="EMBL/GenBank/DDBJ databases">
        <authorList>
            <person name="He Y."/>
        </authorList>
    </citation>
    <scope>NUCLEOTIDE SEQUENCE [LARGE SCALE GENOMIC DNA]</scope>
    <source>
        <strain evidence="8 9">TK19116</strain>
    </source>
</reference>
<dbReference type="NCBIfam" id="TIGR01730">
    <property type="entry name" value="RND_mfp"/>
    <property type="match status" value="1"/>
</dbReference>
<feature type="domain" description="CusB-like beta-barrel" evidence="6">
    <location>
        <begin position="202"/>
        <end position="272"/>
    </location>
</feature>
<evidence type="ECO:0000259" key="5">
    <source>
        <dbReference type="Pfam" id="PF25917"/>
    </source>
</evidence>
<dbReference type="InterPro" id="IPR058625">
    <property type="entry name" value="MdtA-like_BSH"/>
</dbReference>
<dbReference type="PANTHER" id="PTHR30469:SF11">
    <property type="entry name" value="BLL4320 PROTEIN"/>
    <property type="match status" value="1"/>
</dbReference>
<dbReference type="Gene3D" id="2.40.30.170">
    <property type="match status" value="1"/>
</dbReference>